<dbReference type="PANTHER" id="PTHR34113">
    <property type="entry name" value="INACTIVE PURPLE ACID PHOSPHATASE-LIKE PROTEIN"/>
    <property type="match status" value="1"/>
</dbReference>
<dbReference type="Proteomes" id="UP001412067">
    <property type="component" value="Unassembled WGS sequence"/>
</dbReference>
<dbReference type="InterPro" id="IPR052495">
    <property type="entry name" value="Alpha-glucan_binding_chloro"/>
</dbReference>
<evidence type="ECO:0000313" key="7">
    <source>
        <dbReference type="EMBL" id="KAK8964548.1"/>
    </source>
</evidence>
<keyword evidence="3" id="KW-0934">Plastid</keyword>
<evidence type="ECO:0000256" key="2">
    <source>
        <dbReference type="ARBA" id="ARBA00022528"/>
    </source>
</evidence>
<evidence type="ECO:0000256" key="3">
    <source>
        <dbReference type="ARBA" id="ARBA00022640"/>
    </source>
</evidence>
<evidence type="ECO:0000256" key="6">
    <source>
        <dbReference type="SAM" id="MobiDB-lite"/>
    </source>
</evidence>
<protein>
    <submittedName>
        <fullName evidence="7">Uncharacterized protein</fullName>
    </submittedName>
</protein>
<comment type="similarity">
    <text evidence="5">Belongs to the ESV1 family.</text>
</comment>
<feature type="region of interest" description="Disordered" evidence="6">
    <location>
        <begin position="410"/>
        <end position="432"/>
    </location>
</feature>
<evidence type="ECO:0000256" key="4">
    <source>
        <dbReference type="ARBA" id="ARBA00022946"/>
    </source>
</evidence>
<accession>A0ABR2MKM9</accession>
<keyword evidence="2" id="KW-0150">Chloroplast</keyword>
<evidence type="ECO:0000313" key="8">
    <source>
        <dbReference type="Proteomes" id="UP001412067"/>
    </source>
</evidence>
<evidence type="ECO:0000256" key="5">
    <source>
        <dbReference type="ARBA" id="ARBA00038237"/>
    </source>
</evidence>
<organism evidence="7 8">
    <name type="scientific">Platanthera guangdongensis</name>
    <dbReference type="NCBI Taxonomy" id="2320717"/>
    <lineage>
        <taxon>Eukaryota</taxon>
        <taxon>Viridiplantae</taxon>
        <taxon>Streptophyta</taxon>
        <taxon>Embryophyta</taxon>
        <taxon>Tracheophyta</taxon>
        <taxon>Spermatophyta</taxon>
        <taxon>Magnoliopsida</taxon>
        <taxon>Liliopsida</taxon>
        <taxon>Asparagales</taxon>
        <taxon>Orchidaceae</taxon>
        <taxon>Orchidoideae</taxon>
        <taxon>Orchideae</taxon>
        <taxon>Orchidinae</taxon>
        <taxon>Platanthera</taxon>
    </lineage>
</organism>
<reference evidence="7 8" key="1">
    <citation type="journal article" date="2022" name="Nat. Plants">
        <title>Genomes of leafy and leafless Platanthera orchids illuminate the evolution of mycoheterotrophy.</title>
        <authorList>
            <person name="Li M.H."/>
            <person name="Liu K.W."/>
            <person name="Li Z."/>
            <person name="Lu H.C."/>
            <person name="Ye Q.L."/>
            <person name="Zhang D."/>
            <person name="Wang J.Y."/>
            <person name="Li Y.F."/>
            <person name="Zhong Z.M."/>
            <person name="Liu X."/>
            <person name="Yu X."/>
            <person name="Liu D.K."/>
            <person name="Tu X.D."/>
            <person name="Liu B."/>
            <person name="Hao Y."/>
            <person name="Liao X.Y."/>
            <person name="Jiang Y.T."/>
            <person name="Sun W.H."/>
            <person name="Chen J."/>
            <person name="Chen Y.Q."/>
            <person name="Ai Y."/>
            <person name="Zhai J.W."/>
            <person name="Wu S.S."/>
            <person name="Zhou Z."/>
            <person name="Hsiao Y.Y."/>
            <person name="Wu W.L."/>
            <person name="Chen Y.Y."/>
            <person name="Lin Y.F."/>
            <person name="Hsu J.L."/>
            <person name="Li C.Y."/>
            <person name="Wang Z.W."/>
            <person name="Zhao X."/>
            <person name="Zhong W.Y."/>
            <person name="Ma X.K."/>
            <person name="Ma L."/>
            <person name="Huang J."/>
            <person name="Chen G.Z."/>
            <person name="Huang M.Z."/>
            <person name="Huang L."/>
            <person name="Peng D.H."/>
            <person name="Luo Y.B."/>
            <person name="Zou S.Q."/>
            <person name="Chen S.P."/>
            <person name="Lan S."/>
            <person name="Tsai W.C."/>
            <person name="Van de Peer Y."/>
            <person name="Liu Z.J."/>
        </authorList>
    </citation>
    <scope>NUCLEOTIDE SEQUENCE [LARGE SCALE GENOMIC DNA]</scope>
    <source>
        <strain evidence="7">Lor288</strain>
    </source>
</reference>
<comment type="subcellular location">
    <subcellularLocation>
        <location evidence="1">Plastid</location>
        <location evidence="1">Chloroplast stroma</location>
    </subcellularLocation>
</comment>
<dbReference type="PANTHER" id="PTHR34113:SF3">
    <property type="entry name" value="PROTEIN EARLY STARVATION 1, CHLOROPLASTIC"/>
    <property type="match status" value="1"/>
</dbReference>
<keyword evidence="8" id="KW-1185">Reference proteome</keyword>
<comment type="caution">
    <text evidence="7">The sequence shown here is derived from an EMBL/GenBank/DDBJ whole genome shotgun (WGS) entry which is preliminary data.</text>
</comment>
<sequence>MTASPRGLVAPPLGFRYRRASTWPPPQGLRSLEIRRWRLQEGTRFFCSGSELPKLAPGKIAFEAVEELLQLEARNEPRRIRARAMPAIPFPFARSKGLSKQKIYYPRCNNPRNNAPQANDTPPKRDTGIASEKDWGINMLDEHVNESGINEDGSTWYQESGEEHGDNGYKCRWHKMGGQSLDGSSKWKETWWEKSDWTGYKELGAEKNGMNADGDAWWETWQEVLYQDEWSNLAKIERSAQKQAKSGTENTEWYENWSEKYDAKGWTKKGCYKYGTLNDQSWWEKWGEEYDGRGSVNKWTDKWASQAQFAAKWGDKWEENFFSGIGLRRGEMWHLSQTGDYWSRTWGEEHHGNGKVHKYGKSTSGESWDIVVDVETYNEYEPHYGWPDAVCSSTQLLSIKPMDKPPGVFSNMDFGSALPRAPGPPDAPQTDS</sequence>
<feature type="compositionally biased region" description="Polar residues" evidence="6">
    <location>
        <begin position="110"/>
        <end position="120"/>
    </location>
</feature>
<keyword evidence="4" id="KW-0809">Transit peptide</keyword>
<evidence type="ECO:0000256" key="1">
    <source>
        <dbReference type="ARBA" id="ARBA00004470"/>
    </source>
</evidence>
<name>A0ABR2MKM9_9ASPA</name>
<dbReference type="EMBL" id="JBBWWR010000007">
    <property type="protein sequence ID" value="KAK8964548.1"/>
    <property type="molecule type" value="Genomic_DNA"/>
</dbReference>
<proteinExistence type="inferred from homology"/>
<feature type="region of interest" description="Disordered" evidence="6">
    <location>
        <begin position="107"/>
        <end position="130"/>
    </location>
</feature>
<gene>
    <name evidence="7" type="ORF">KSP40_PGU000478</name>
</gene>
<feature type="compositionally biased region" description="Pro residues" evidence="6">
    <location>
        <begin position="421"/>
        <end position="432"/>
    </location>
</feature>